<keyword evidence="2" id="KW-1185">Reference proteome</keyword>
<dbReference type="CDD" id="cd23767">
    <property type="entry name" value="IQCD"/>
    <property type="match status" value="1"/>
</dbReference>
<gene>
    <name evidence="1" type="ORF">R1flu_023333</name>
</gene>
<dbReference type="AlphaFoldDB" id="A0ABD1XUQ6"/>
<sequence>MLQSVEVRDVDNILFGIDTPARNTDSGADLDRVRDALLNAGFGVGMMNTSNNDSVVHALAARNSPRLQQRKSGNFSTKNVVHLPELGMKPLLPPNYRSPAAMAVADLETVMFHVGEAGVGGMLGDWAAVMIQSFWCGYAARKTKALLALVRLQALACGYLVRKKFRPLVNTRIQVARARSKLSRNSKVQLLATLNGYGIA</sequence>
<dbReference type="Proteomes" id="UP001605036">
    <property type="component" value="Unassembled WGS sequence"/>
</dbReference>
<dbReference type="PROSITE" id="PS50096">
    <property type="entry name" value="IQ"/>
    <property type="match status" value="1"/>
</dbReference>
<reference evidence="1 2" key="1">
    <citation type="submission" date="2024-09" db="EMBL/GenBank/DDBJ databases">
        <title>Chromosome-scale assembly of Riccia fluitans.</title>
        <authorList>
            <person name="Paukszto L."/>
            <person name="Sawicki J."/>
            <person name="Karawczyk K."/>
            <person name="Piernik-Szablinska J."/>
            <person name="Szczecinska M."/>
            <person name="Mazdziarz M."/>
        </authorList>
    </citation>
    <scope>NUCLEOTIDE SEQUENCE [LARGE SCALE GENOMIC DNA]</scope>
    <source>
        <strain evidence="1">Rf_01</strain>
        <tissue evidence="1">Aerial parts of the thallus</tissue>
    </source>
</reference>
<evidence type="ECO:0000313" key="2">
    <source>
        <dbReference type="Proteomes" id="UP001605036"/>
    </source>
</evidence>
<accession>A0ABD1XUQ6</accession>
<evidence type="ECO:0000313" key="1">
    <source>
        <dbReference type="EMBL" id="KAL2611641.1"/>
    </source>
</evidence>
<organism evidence="1 2">
    <name type="scientific">Riccia fluitans</name>
    <dbReference type="NCBI Taxonomy" id="41844"/>
    <lineage>
        <taxon>Eukaryota</taxon>
        <taxon>Viridiplantae</taxon>
        <taxon>Streptophyta</taxon>
        <taxon>Embryophyta</taxon>
        <taxon>Marchantiophyta</taxon>
        <taxon>Marchantiopsida</taxon>
        <taxon>Marchantiidae</taxon>
        <taxon>Marchantiales</taxon>
        <taxon>Ricciaceae</taxon>
        <taxon>Riccia</taxon>
    </lineage>
</organism>
<protein>
    <submittedName>
        <fullName evidence="1">Uncharacterized protein</fullName>
    </submittedName>
</protein>
<name>A0ABD1XUQ6_9MARC</name>
<dbReference type="EMBL" id="JBHFFA010000007">
    <property type="protein sequence ID" value="KAL2611641.1"/>
    <property type="molecule type" value="Genomic_DNA"/>
</dbReference>
<comment type="caution">
    <text evidence="1">The sequence shown here is derived from an EMBL/GenBank/DDBJ whole genome shotgun (WGS) entry which is preliminary data.</text>
</comment>
<proteinExistence type="predicted"/>